<dbReference type="Proteomes" id="UP000093476">
    <property type="component" value="Unassembled WGS sequence"/>
</dbReference>
<dbReference type="EMBL" id="LOMY01000119">
    <property type="protein sequence ID" value="OCQ51560.1"/>
    <property type="molecule type" value="Genomic_DNA"/>
</dbReference>
<reference evidence="1 2" key="1">
    <citation type="submission" date="2015-12" db="EMBL/GenBank/DDBJ databases">
        <title>Genome comparisons provide insights into the role of secondary metabolites in the pathogenic phase of the Photorhabdus life cycle.</title>
        <authorList>
            <person name="Tobias N.J."/>
            <person name="Mishra B."/>
            <person name="Gupta D.K."/>
            <person name="Thines M."/>
            <person name="Stinear T.P."/>
            <person name="Bode H.B."/>
        </authorList>
    </citation>
    <scope>NUCLEOTIDE SEQUENCE [LARGE SCALE GENOMIC DNA]</scope>
    <source>
        <strain evidence="1 2">PB68.1</strain>
    </source>
</reference>
<evidence type="ECO:0000313" key="2">
    <source>
        <dbReference type="Proteomes" id="UP000093476"/>
    </source>
</evidence>
<dbReference type="STRING" id="286156.Ppb6_03291"/>
<evidence type="ECO:0000313" key="1">
    <source>
        <dbReference type="EMBL" id="OCQ51560.1"/>
    </source>
</evidence>
<gene>
    <name evidence="1" type="ORF">Ppb6_03291</name>
</gene>
<organism evidence="1 2">
    <name type="scientific">Photorhabdus australis subsp. thailandensis</name>
    <dbReference type="NCBI Taxonomy" id="2805096"/>
    <lineage>
        <taxon>Bacteria</taxon>
        <taxon>Pseudomonadati</taxon>
        <taxon>Pseudomonadota</taxon>
        <taxon>Gammaproteobacteria</taxon>
        <taxon>Enterobacterales</taxon>
        <taxon>Morganellaceae</taxon>
        <taxon>Photorhabdus</taxon>
    </lineage>
</organism>
<sequence length="35" mass="4257">MLPHILQFNMNDINIYPMDFKMRRDGKGANPREHR</sequence>
<proteinExistence type="predicted"/>
<name>A0A1C0U0V3_9GAMM</name>
<keyword evidence="2" id="KW-1185">Reference proteome</keyword>
<accession>A0A1C0U0V3</accession>
<comment type="caution">
    <text evidence="1">The sequence shown here is derived from an EMBL/GenBank/DDBJ whole genome shotgun (WGS) entry which is preliminary data.</text>
</comment>
<dbReference type="AlphaFoldDB" id="A0A1C0U0V3"/>
<protein>
    <submittedName>
        <fullName evidence="1">Uncharacterized protein</fullName>
    </submittedName>
</protein>